<proteinExistence type="predicted"/>
<dbReference type="RefSeq" id="WP_377686570.1">
    <property type="nucleotide sequence ID" value="NZ_JBHMDZ010000017.1"/>
</dbReference>
<keyword evidence="3" id="KW-1185">Reference proteome</keyword>
<evidence type="ECO:0000313" key="3">
    <source>
        <dbReference type="Proteomes" id="UP001243846"/>
    </source>
</evidence>
<evidence type="ECO:0000256" key="1">
    <source>
        <dbReference type="SAM" id="Phobius"/>
    </source>
</evidence>
<dbReference type="EMBL" id="JAUFRC010000001">
    <property type="protein sequence ID" value="MDN3711858.1"/>
    <property type="molecule type" value="Genomic_DNA"/>
</dbReference>
<name>A0ABT8D501_9RHOB</name>
<keyword evidence="1" id="KW-0472">Membrane</keyword>
<comment type="caution">
    <text evidence="2">The sequence shown here is derived from an EMBL/GenBank/DDBJ whole genome shotgun (WGS) entry which is preliminary data.</text>
</comment>
<gene>
    <name evidence="2" type="ORF">QWZ10_08480</name>
</gene>
<accession>A0ABT8D501</accession>
<protein>
    <submittedName>
        <fullName evidence="2">Uncharacterized protein</fullName>
    </submittedName>
</protein>
<reference evidence="3" key="1">
    <citation type="journal article" date="2019" name="Int. J. Syst. Evol. Microbiol.">
        <title>The Global Catalogue of Microorganisms (GCM) 10K type strain sequencing project: providing services to taxonomists for standard genome sequencing and annotation.</title>
        <authorList>
            <consortium name="The Broad Institute Genomics Platform"/>
            <consortium name="The Broad Institute Genome Sequencing Center for Infectious Disease"/>
            <person name="Wu L."/>
            <person name="Ma J."/>
        </authorList>
    </citation>
    <scope>NUCLEOTIDE SEQUENCE [LARGE SCALE GENOMIC DNA]</scope>
    <source>
        <strain evidence="3">CECT 8482</strain>
    </source>
</reference>
<dbReference type="Proteomes" id="UP001243846">
    <property type="component" value="Unassembled WGS sequence"/>
</dbReference>
<keyword evidence="1" id="KW-0812">Transmembrane</keyword>
<keyword evidence="1" id="KW-1133">Transmembrane helix</keyword>
<sequence>MHIPTVLSVKDVDEHLSAPRLFDRAAVDVGDTPCAEIRRALHAGRSPARTTPLNHPVATSGPSTLLFALGGIALAVLMIAIFHIIAFALDLSDVRDFVAPTAAEARAHGWQALSERAAP</sequence>
<organism evidence="2 3">
    <name type="scientific">Paracoccus cavernae</name>
    <dbReference type="NCBI Taxonomy" id="1571207"/>
    <lineage>
        <taxon>Bacteria</taxon>
        <taxon>Pseudomonadati</taxon>
        <taxon>Pseudomonadota</taxon>
        <taxon>Alphaproteobacteria</taxon>
        <taxon>Rhodobacterales</taxon>
        <taxon>Paracoccaceae</taxon>
        <taxon>Paracoccus</taxon>
    </lineage>
</organism>
<feature type="transmembrane region" description="Helical" evidence="1">
    <location>
        <begin position="65"/>
        <end position="89"/>
    </location>
</feature>
<evidence type="ECO:0000313" key="2">
    <source>
        <dbReference type="EMBL" id="MDN3711858.1"/>
    </source>
</evidence>